<dbReference type="InterPro" id="IPR006315">
    <property type="entry name" value="OM_autotransptr_brl_dom"/>
</dbReference>
<organism evidence="3 4">
    <name type="scientific">Xanthobacter autotrophicus</name>
    <dbReference type="NCBI Taxonomy" id="280"/>
    <lineage>
        <taxon>Bacteria</taxon>
        <taxon>Pseudomonadati</taxon>
        <taxon>Pseudomonadota</taxon>
        <taxon>Alphaproteobacteria</taxon>
        <taxon>Hyphomicrobiales</taxon>
        <taxon>Xanthobacteraceae</taxon>
        <taxon>Xanthobacter</taxon>
    </lineage>
</organism>
<sequence>MLKHGFRYIHMGIGFQSSYRRGTGWIAKQGRDAMSYFKDEHWSPRELRAKHCGFRKAAEARPPRRGRGARKSAKAGARAGAALIIALASPALAADPTTSFTVSGQVIDPRSFDLPSLEALPASTQNVTYTSGGGGFTGTFTGVPLWTLLNDETGIKTNPAIKNDVIRNVVLVTGSDGYQVVYSAGELNPAFGGSVNVPLMAYASNGALLTTDGFARTTAPGDTRGGRYVSNVSSVQVLHVPYLTGTYAGGVSTSFTVSGLVNTPATYTLANITALPTTSVTVGANTYTGVTLWTLLDTAGVITNPQIHNNILRDYVVVTGSDGYQGVIALAEISPSFGNDQNIVAYSLNGGAAGLSLGSSGYFRLIVPGDVKQGRWISNIIDIEVFDAAIWMAGTGQLLDLTGLPITSEGLILTGGTLTSTGGPGTLTAATYLLQGGLLDSTANLGATGAVTQSTGVTLLKGQISTPDVTITGGTLQLGADNRLATAATLKMTGGSFDLAGYAQTLSTLNGTGTVKLSSDLSGGRLTVGSGTFGGVIADGGAQPGELVVAGPGVFTLSGANTFTGPTSVAGGIVNLDGGSLAGSIDVASGAALIGTGKTGSATIAGAVSPGDDGLGILTVGGTLKMKASAAYEVDLQSGGADRIAVSGTAALDGKVDVYATRADFGEIGQRYAIVTASGGRTGTFESVTWEGNPNLLFLDAALSYDATAAFVSLERNGVAFASVAATPNAAATARALDTLGFSNGAWDALVELSSATDANTAFNALSGEAYAATRGVLIERSADVRDTLIERLRSQTGAPTGAGAALSTGGLVASYASTGKAPSAASAAITKALAPTPEPAYSLWSQGYGNFGRAWNDGNVATASQSTGGFLIGADAHLGSDWRVGVAGGYSATSITVDDRASSADSDNHTAALYAGGHLGAFALRLGGAYTWNDVSTSRGVSFPGFAEVLKSGSDLGTAQVFADLGYDIAVGAFAFEPYAAVAYVNLSGGDFHETWGAAALTGFSSNSDTTFTTLGLRASTEVAVGGATWRALVGLGWRHAFGDVDPTASLAFAAGSSPFLVEGAPIAENAAIVEAGLGVRFSPVASLNVTYVGQLANEAVNNSFKGTFAWLF</sequence>
<dbReference type="AlphaFoldDB" id="A0A6C1KTU3"/>
<evidence type="ECO:0000313" key="4">
    <source>
        <dbReference type="Proteomes" id="UP000305131"/>
    </source>
</evidence>
<accession>A0A6C1KTU3</accession>
<dbReference type="SUPFAM" id="SSF103515">
    <property type="entry name" value="Autotransporter"/>
    <property type="match status" value="1"/>
</dbReference>
<keyword evidence="1" id="KW-0732">Signal</keyword>
<protein>
    <submittedName>
        <fullName evidence="3">Autotransporter domain-containing protein</fullName>
    </submittedName>
</protein>
<name>A0A6C1KTU3_XANAU</name>
<dbReference type="OrthoDB" id="7872833at2"/>
<dbReference type="NCBIfam" id="TIGR01414">
    <property type="entry name" value="autotrans_barl"/>
    <property type="match status" value="1"/>
</dbReference>
<evidence type="ECO:0000259" key="2">
    <source>
        <dbReference type="PROSITE" id="PS51208"/>
    </source>
</evidence>
<dbReference type="PROSITE" id="PS51208">
    <property type="entry name" value="AUTOTRANSPORTER"/>
    <property type="match status" value="1"/>
</dbReference>
<dbReference type="Pfam" id="PF03797">
    <property type="entry name" value="Autotransporter"/>
    <property type="match status" value="1"/>
</dbReference>
<dbReference type="SUPFAM" id="SSF56524">
    <property type="entry name" value="Oxidoreductase molybdopterin-binding domain"/>
    <property type="match status" value="2"/>
</dbReference>
<dbReference type="GO" id="GO:0019867">
    <property type="term" value="C:outer membrane"/>
    <property type="evidence" value="ECO:0007669"/>
    <property type="project" value="InterPro"/>
</dbReference>
<dbReference type="SUPFAM" id="SSF51126">
    <property type="entry name" value="Pectin lyase-like"/>
    <property type="match status" value="1"/>
</dbReference>
<dbReference type="EMBL" id="VAUP01000015">
    <property type="protein sequence ID" value="TLX44016.1"/>
    <property type="molecule type" value="Genomic_DNA"/>
</dbReference>
<dbReference type="InterPro" id="IPR011050">
    <property type="entry name" value="Pectin_lyase_fold/virulence"/>
</dbReference>
<proteinExistence type="predicted"/>
<dbReference type="NCBIfam" id="TIGR02601">
    <property type="entry name" value="autotrns_rpt"/>
    <property type="match status" value="1"/>
</dbReference>
<dbReference type="Pfam" id="PF12951">
    <property type="entry name" value="PATR"/>
    <property type="match status" value="1"/>
</dbReference>
<feature type="domain" description="Autotransporter" evidence="2">
    <location>
        <begin position="837"/>
        <end position="1114"/>
    </location>
</feature>
<dbReference type="Gene3D" id="3.90.420.10">
    <property type="entry name" value="Oxidoreductase, molybdopterin-binding domain"/>
    <property type="match status" value="2"/>
</dbReference>
<reference evidence="3 4" key="1">
    <citation type="submission" date="2019-05" db="EMBL/GenBank/DDBJ databases">
        <authorList>
            <person name="Zhou X."/>
        </authorList>
    </citation>
    <scope>NUCLEOTIDE SEQUENCE [LARGE SCALE GENOMIC DNA]</scope>
    <source>
        <strain evidence="3 4">DSM 432</strain>
    </source>
</reference>
<comment type="caution">
    <text evidence="3">The sequence shown here is derived from an EMBL/GenBank/DDBJ whole genome shotgun (WGS) entry which is preliminary data.</text>
</comment>
<dbReference type="InterPro" id="IPR013425">
    <property type="entry name" value="Autotrns_rpt"/>
</dbReference>
<dbReference type="InterPro" id="IPR036709">
    <property type="entry name" value="Autotransporte_beta_dom_sf"/>
</dbReference>
<dbReference type="InterPro" id="IPR036374">
    <property type="entry name" value="OxRdtase_Mopterin-bd_sf"/>
</dbReference>
<evidence type="ECO:0000256" key="1">
    <source>
        <dbReference type="ARBA" id="ARBA00022729"/>
    </source>
</evidence>
<dbReference type="Proteomes" id="UP000305131">
    <property type="component" value="Unassembled WGS sequence"/>
</dbReference>
<dbReference type="SMART" id="SM00869">
    <property type="entry name" value="Autotransporter"/>
    <property type="match status" value="1"/>
</dbReference>
<dbReference type="InterPro" id="IPR005546">
    <property type="entry name" value="Autotransporte_beta"/>
</dbReference>
<dbReference type="Gene3D" id="2.40.128.130">
    <property type="entry name" value="Autotransporter beta-domain"/>
    <property type="match status" value="1"/>
</dbReference>
<gene>
    <name evidence="3" type="ORF">FBQ73_08000</name>
</gene>
<evidence type="ECO:0000313" key="3">
    <source>
        <dbReference type="EMBL" id="TLX44016.1"/>
    </source>
</evidence>